<comment type="caution">
    <text evidence="2">The sequence shown here is derived from an EMBL/GenBank/DDBJ whole genome shotgun (WGS) entry which is preliminary data.</text>
</comment>
<protein>
    <submittedName>
        <fullName evidence="2">Uncharacterized protein</fullName>
    </submittedName>
</protein>
<feature type="compositionally biased region" description="Polar residues" evidence="1">
    <location>
        <begin position="157"/>
        <end position="168"/>
    </location>
</feature>
<name>A0AAD7J076_9AGAR</name>
<feature type="compositionally biased region" description="Basic and acidic residues" evidence="1">
    <location>
        <begin position="190"/>
        <end position="202"/>
    </location>
</feature>
<gene>
    <name evidence="2" type="ORF">DFH07DRAFT_501499</name>
</gene>
<feature type="region of interest" description="Disordered" evidence="1">
    <location>
        <begin position="149"/>
        <end position="168"/>
    </location>
</feature>
<keyword evidence="3" id="KW-1185">Reference proteome</keyword>
<organism evidence="2 3">
    <name type="scientific">Mycena maculata</name>
    <dbReference type="NCBI Taxonomy" id="230809"/>
    <lineage>
        <taxon>Eukaryota</taxon>
        <taxon>Fungi</taxon>
        <taxon>Dikarya</taxon>
        <taxon>Basidiomycota</taxon>
        <taxon>Agaricomycotina</taxon>
        <taxon>Agaricomycetes</taxon>
        <taxon>Agaricomycetidae</taxon>
        <taxon>Agaricales</taxon>
        <taxon>Marasmiineae</taxon>
        <taxon>Mycenaceae</taxon>
        <taxon>Mycena</taxon>
    </lineage>
</organism>
<dbReference type="AlphaFoldDB" id="A0AAD7J076"/>
<evidence type="ECO:0000313" key="3">
    <source>
        <dbReference type="Proteomes" id="UP001215280"/>
    </source>
</evidence>
<feature type="region of interest" description="Disordered" evidence="1">
    <location>
        <begin position="176"/>
        <end position="208"/>
    </location>
</feature>
<accession>A0AAD7J076</accession>
<reference evidence="2" key="1">
    <citation type="submission" date="2023-03" db="EMBL/GenBank/DDBJ databases">
        <title>Massive genome expansion in bonnet fungi (Mycena s.s.) driven by repeated elements and novel gene families across ecological guilds.</title>
        <authorList>
            <consortium name="Lawrence Berkeley National Laboratory"/>
            <person name="Harder C.B."/>
            <person name="Miyauchi S."/>
            <person name="Viragh M."/>
            <person name="Kuo A."/>
            <person name="Thoen E."/>
            <person name="Andreopoulos B."/>
            <person name="Lu D."/>
            <person name="Skrede I."/>
            <person name="Drula E."/>
            <person name="Henrissat B."/>
            <person name="Morin E."/>
            <person name="Kohler A."/>
            <person name="Barry K."/>
            <person name="LaButti K."/>
            <person name="Morin E."/>
            <person name="Salamov A."/>
            <person name="Lipzen A."/>
            <person name="Mereny Z."/>
            <person name="Hegedus B."/>
            <person name="Baldrian P."/>
            <person name="Stursova M."/>
            <person name="Weitz H."/>
            <person name="Taylor A."/>
            <person name="Grigoriev I.V."/>
            <person name="Nagy L.G."/>
            <person name="Martin F."/>
            <person name="Kauserud H."/>
        </authorList>
    </citation>
    <scope>NUCLEOTIDE SEQUENCE</scope>
    <source>
        <strain evidence="2">CBHHK188m</strain>
    </source>
</reference>
<dbReference type="Proteomes" id="UP001215280">
    <property type="component" value="Unassembled WGS sequence"/>
</dbReference>
<proteinExistence type="predicted"/>
<evidence type="ECO:0000313" key="2">
    <source>
        <dbReference type="EMBL" id="KAJ7754315.1"/>
    </source>
</evidence>
<sequence>MATENPAELKQVGRLFDGIVATIREDLDKVDSLEPLAIVWLKEARYQFMRTIEASYYELAHTRGKPLLLPRWINPAHQLLITTNEIPTVLWSYKEQFLDNLLSLAKDCGFTCTGFITISNTIMISISFPVTERVAGNTPRTLRVEDEFSRMGERTPQDGQSPGTFSVTDLSRLIEDARRGAPENVGGEPDDGKSGDVNAVDKLDDESQ</sequence>
<dbReference type="EMBL" id="JARJLG010000067">
    <property type="protein sequence ID" value="KAJ7754315.1"/>
    <property type="molecule type" value="Genomic_DNA"/>
</dbReference>
<evidence type="ECO:0000256" key="1">
    <source>
        <dbReference type="SAM" id="MobiDB-lite"/>
    </source>
</evidence>